<evidence type="ECO:0000313" key="3">
    <source>
        <dbReference type="Proteomes" id="UP001275440"/>
    </source>
</evidence>
<sequence length="63" mass="6463">MLAEKRAKLSCLPLSVGGGAADAGAMTALLVFAAVLAVLTALSLADLTPDTHSDTSQFGHYRF</sequence>
<organism evidence="2 3">
    <name type="scientific">Rhodococcus zopfii</name>
    <dbReference type="NCBI Taxonomy" id="43772"/>
    <lineage>
        <taxon>Bacteria</taxon>
        <taxon>Bacillati</taxon>
        <taxon>Actinomycetota</taxon>
        <taxon>Actinomycetes</taxon>
        <taxon>Mycobacteriales</taxon>
        <taxon>Nocardiaceae</taxon>
        <taxon>Rhodococcus</taxon>
    </lineage>
</organism>
<reference evidence="2 3" key="1">
    <citation type="submission" date="2019-10" db="EMBL/GenBank/DDBJ databases">
        <title>Draft Genome Assembly of Rhodococcus zopfii DSM44189.</title>
        <authorList>
            <person name="Sutton J.M."/>
            <person name="Akob D.M."/>
            <person name="Bushman T.J."/>
        </authorList>
    </citation>
    <scope>NUCLEOTIDE SEQUENCE [LARGE SCALE GENOMIC DNA]</scope>
    <source>
        <strain evidence="2 3">DSM 44189</strain>
    </source>
</reference>
<keyword evidence="1" id="KW-0812">Transmembrane</keyword>
<proteinExistence type="predicted"/>
<keyword evidence="1" id="KW-1133">Transmembrane helix</keyword>
<keyword evidence="3" id="KW-1185">Reference proteome</keyword>
<gene>
    <name evidence="2" type="ORF">F8M49_07930</name>
</gene>
<dbReference type="Proteomes" id="UP001275440">
    <property type="component" value="Unassembled WGS sequence"/>
</dbReference>
<name>A0ABU3WMZ9_9NOCA</name>
<comment type="caution">
    <text evidence="2">The sequence shown here is derived from an EMBL/GenBank/DDBJ whole genome shotgun (WGS) entry which is preliminary data.</text>
</comment>
<accession>A0ABU3WMZ9</accession>
<dbReference type="EMBL" id="WBMO01000001">
    <property type="protein sequence ID" value="MDV2475359.1"/>
    <property type="molecule type" value="Genomic_DNA"/>
</dbReference>
<protein>
    <submittedName>
        <fullName evidence="2">Uncharacterized protein</fullName>
    </submittedName>
</protein>
<keyword evidence="1" id="KW-0472">Membrane</keyword>
<evidence type="ECO:0000256" key="1">
    <source>
        <dbReference type="SAM" id="Phobius"/>
    </source>
</evidence>
<evidence type="ECO:0000313" key="2">
    <source>
        <dbReference type="EMBL" id="MDV2475359.1"/>
    </source>
</evidence>
<feature type="transmembrane region" description="Helical" evidence="1">
    <location>
        <begin position="23"/>
        <end position="45"/>
    </location>
</feature>